<evidence type="ECO:0000256" key="2">
    <source>
        <dbReference type="ARBA" id="ARBA00023125"/>
    </source>
</evidence>
<evidence type="ECO:0000259" key="4">
    <source>
        <dbReference type="PROSITE" id="PS50987"/>
    </source>
</evidence>
<sequence>MKQDIVTQQQFEERANVVKAMAHPSRLMMIDELSRGERCVCDLRDLVGADISTVSKHLTVLKKVGIVEDEKRGKNVYYRLKVPCVLNFFQCIESVLAASK</sequence>
<dbReference type="InterPro" id="IPR036388">
    <property type="entry name" value="WH-like_DNA-bd_sf"/>
</dbReference>
<dbReference type="PANTHER" id="PTHR33154">
    <property type="entry name" value="TRANSCRIPTIONAL REGULATOR, ARSR FAMILY"/>
    <property type="match status" value="1"/>
</dbReference>
<reference evidence="5 6" key="1">
    <citation type="submission" date="2022-08" db="EMBL/GenBank/DDBJ databases">
        <title>Genome Sequence of the sulphate-reducing bacterium, Pseudodesulfovibrio sp. SYK.</title>
        <authorList>
            <person name="Kondo R."/>
            <person name="Kataoka T."/>
        </authorList>
    </citation>
    <scope>NUCLEOTIDE SEQUENCE [LARGE SCALE GENOMIC DNA]</scope>
    <source>
        <strain evidence="5 6">SYK</strain>
    </source>
</reference>
<dbReference type="InterPro" id="IPR036390">
    <property type="entry name" value="WH_DNA-bd_sf"/>
</dbReference>
<evidence type="ECO:0000313" key="5">
    <source>
        <dbReference type="EMBL" id="BDQ38054.1"/>
    </source>
</evidence>
<proteinExistence type="predicted"/>
<dbReference type="Pfam" id="PF01022">
    <property type="entry name" value="HTH_5"/>
    <property type="match status" value="1"/>
</dbReference>
<organism evidence="5 6">
    <name type="scientific">Pseudodesulfovibrio nedwellii</name>
    <dbReference type="NCBI Taxonomy" id="2973072"/>
    <lineage>
        <taxon>Bacteria</taxon>
        <taxon>Pseudomonadati</taxon>
        <taxon>Thermodesulfobacteriota</taxon>
        <taxon>Desulfovibrionia</taxon>
        <taxon>Desulfovibrionales</taxon>
        <taxon>Desulfovibrionaceae</taxon>
    </lineage>
</organism>
<dbReference type="InterPro" id="IPR001845">
    <property type="entry name" value="HTH_ArsR_DNA-bd_dom"/>
</dbReference>
<evidence type="ECO:0000256" key="3">
    <source>
        <dbReference type="ARBA" id="ARBA00023163"/>
    </source>
</evidence>
<dbReference type="CDD" id="cd00090">
    <property type="entry name" value="HTH_ARSR"/>
    <property type="match status" value="1"/>
</dbReference>
<dbReference type="NCBIfam" id="NF033788">
    <property type="entry name" value="HTH_metalloreg"/>
    <property type="match status" value="1"/>
</dbReference>
<dbReference type="SMART" id="SM00418">
    <property type="entry name" value="HTH_ARSR"/>
    <property type="match status" value="1"/>
</dbReference>
<dbReference type="PROSITE" id="PS50987">
    <property type="entry name" value="HTH_ARSR_2"/>
    <property type="match status" value="1"/>
</dbReference>
<evidence type="ECO:0000256" key="1">
    <source>
        <dbReference type="ARBA" id="ARBA00023015"/>
    </source>
</evidence>
<keyword evidence="1" id="KW-0805">Transcription regulation</keyword>
<dbReference type="SUPFAM" id="SSF46785">
    <property type="entry name" value="Winged helix' DNA-binding domain"/>
    <property type="match status" value="1"/>
</dbReference>
<evidence type="ECO:0000313" key="6">
    <source>
        <dbReference type="Proteomes" id="UP001317742"/>
    </source>
</evidence>
<keyword evidence="6" id="KW-1185">Reference proteome</keyword>
<dbReference type="EMBL" id="AP026709">
    <property type="protein sequence ID" value="BDQ38054.1"/>
    <property type="molecule type" value="Genomic_DNA"/>
</dbReference>
<dbReference type="PRINTS" id="PR00778">
    <property type="entry name" value="HTHARSR"/>
</dbReference>
<keyword evidence="2" id="KW-0238">DNA-binding</keyword>
<feature type="domain" description="HTH arsR-type" evidence="4">
    <location>
        <begin position="6"/>
        <end position="100"/>
    </location>
</feature>
<dbReference type="Proteomes" id="UP001317742">
    <property type="component" value="Chromosome"/>
</dbReference>
<name>A0ABM8B2K4_9BACT</name>
<accession>A0ABM8B2K4</accession>
<keyword evidence="3" id="KW-0804">Transcription</keyword>
<dbReference type="InterPro" id="IPR051081">
    <property type="entry name" value="HTH_MetalResp_TranReg"/>
</dbReference>
<dbReference type="PANTHER" id="PTHR33154:SF18">
    <property type="entry name" value="ARSENICAL RESISTANCE OPERON REPRESSOR"/>
    <property type="match status" value="1"/>
</dbReference>
<gene>
    <name evidence="5" type="ORF">SYK_24140</name>
</gene>
<dbReference type="Gene3D" id="1.10.10.10">
    <property type="entry name" value="Winged helix-like DNA-binding domain superfamily/Winged helix DNA-binding domain"/>
    <property type="match status" value="1"/>
</dbReference>
<dbReference type="RefSeq" id="WP_281760561.1">
    <property type="nucleotide sequence ID" value="NZ_AP026709.1"/>
</dbReference>
<dbReference type="InterPro" id="IPR011991">
    <property type="entry name" value="ArsR-like_HTH"/>
</dbReference>
<protein>
    <recommendedName>
        <fullName evidence="4">HTH arsR-type domain-containing protein</fullName>
    </recommendedName>
</protein>